<gene>
    <name evidence="10" type="ORF">FBEOM_9433</name>
</gene>
<feature type="region of interest" description="Disordered" evidence="8">
    <location>
        <begin position="35"/>
        <end position="84"/>
    </location>
</feature>
<reference evidence="10" key="1">
    <citation type="journal article" date="2017" name="Mycologia">
        <title>Fusarium algeriense, sp. nov., a novel toxigenic crown rot pathogen of durum wheat from Algeria is nested in the Fusarium burgessii species complex.</title>
        <authorList>
            <person name="Laraba I."/>
            <person name="Keddad A."/>
            <person name="Boureghda H."/>
            <person name="Abdallah N."/>
            <person name="Vaughan M.M."/>
            <person name="Proctor R.H."/>
            <person name="Busman M."/>
            <person name="O'Donnell K."/>
        </authorList>
    </citation>
    <scope>NUCLEOTIDE SEQUENCE</scope>
    <source>
        <strain evidence="10">NRRL 25174</strain>
    </source>
</reference>
<feature type="compositionally biased region" description="Polar residues" evidence="8">
    <location>
        <begin position="66"/>
        <end position="84"/>
    </location>
</feature>
<keyword evidence="3" id="KW-0862">Zinc</keyword>
<dbReference type="EMBL" id="PVQB02000477">
    <property type="protein sequence ID" value="KAF4336688.1"/>
    <property type="molecule type" value="Genomic_DNA"/>
</dbReference>
<organism evidence="10 11">
    <name type="scientific">Fusarium beomiforme</name>
    <dbReference type="NCBI Taxonomy" id="44412"/>
    <lineage>
        <taxon>Eukaryota</taxon>
        <taxon>Fungi</taxon>
        <taxon>Dikarya</taxon>
        <taxon>Ascomycota</taxon>
        <taxon>Pezizomycotina</taxon>
        <taxon>Sordariomycetes</taxon>
        <taxon>Hypocreomycetidae</taxon>
        <taxon>Hypocreales</taxon>
        <taxon>Nectriaceae</taxon>
        <taxon>Fusarium</taxon>
        <taxon>Fusarium burgessii species complex</taxon>
    </lineage>
</organism>
<name>A0A9P5DWA5_9HYPO</name>
<evidence type="ECO:0000256" key="5">
    <source>
        <dbReference type="ARBA" id="ARBA00023125"/>
    </source>
</evidence>
<evidence type="ECO:0000256" key="1">
    <source>
        <dbReference type="ARBA" id="ARBA00004123"/>
    </source>
</evidence>
<feature type="compositionally biased region" description="Basic and acidic residues" evidence="8">
    <location>
        <begin position="41"/>
        <end position="52"/>
    </location>
</feature>
<protein>
    <submittedName>
        <fullName evidence="10">Amylase cluster transcriptional regulator</fullName>
    </submittedName>
</protein>
<dbReference type="Pfam" id="PF04082">
    <property type="entry name" value="Fungal_trans"/>
    <property type="match status" value="1"/>
</dbReference>
<evidence type="ECO:0000259" key="9">
    <source>
        <dbReference type="Pfam" id="PF04082"/>
    </source>
</evidence>
<evidence type="ECO:0000313" key="10">
    <source>
        <dbReference type="EMBL" id="KAF4336688.1"/>
    </source>
</evidence>
<evidence type="ECO:0000256" key="7">
    <source>
        <dbReference type="ARBA" id="ARBA00023242"/>
    </source>
</evidence>
<sequence length="570" mass="63925">MESSDSRGSMSTPDIMGWDTDASLSTTDAALDILSKASKTPRSETPTDRLDLDPASAMDPERINECGTSPSLAKADTSSDNTSPISLQRFLTDESYVGETVSTPKRLRFDLSESGVWASGDGVEAYFQPSLLMLPRSTFLPYVHTFFQRLYPVFPVVDKEYLLALLQSDEHQEQPLPIGLYSFLAALSAAVIVQLNVEDLGNLEAQSSTFDDIGNSPRPSSDLRPAFSPQFFVSQCMQARQQRDFIQEPDEWTVLTSFFLFAYHGNLNQSQLAWYYLREAIGFIEALGLDESNTYKGLDMETAQRRCRIFWLLFITERAYAIQHRRRAVLAPTIDLPRVFESKDPKLVYGFVNLARVFAAVDEPLITAWRDQPSSGTIGIPQKTNQSIARYLRSDDVEGVPSDIEETQRLDILVTHSWLRVLVCQLQIGHTPMPILTSQRSITEYVLDTSRSLLQIILSASPQCLESHGIGMEQKVSDVASCLCDILAGLNMDQPSTDFFSASDVLNNFMIFLAGFRNHESQYLRPLVQKATTVLAARLHPSSFPTAVEDQMKHQEMLGYEEDESVWTKV</sequence>
<dbReference type="GO" id="GO:0005634">
    <property type="term" value="C:nucleus"/>
    <property type="evidence" value="ECO:0007669"/>
    <property type="project" value="UniProtKB-SubCell"/>
</dbReference>
<keyword evidence="5" id="KW-0238">DNA-binding</keyword>
<feature type="region of interest" description="Disordered" evidence="8">
    <location>
        <begin position="1"/>
        <end position="21"/>
    </location>
</feature>
<feature type="domain" description="Xylanolytic transcriptional activator regulatory" evidence="9">
    <location>
        <begin position="144"/>
        <end position="328"/>
    </location>
</feature>
<keyword evidence="4" id="KW-0805">Transcription regulation</keyword>
<dbReference type="GO" id="GO:0008270">
    <property type="term" value="F:zinc ion binding"/>
    <property type="evidence" value="ECO:0007669"/>
    <property type="project" value="InterPro"/>
</dbReference>
<keyword evidence="6" id="KW-0804">Transcription</keyword>
<dbReference type="PANTHER" id="PTHR31668">
    <property type="entry name" value="GLUCOSE TRANSPORT TRANSCRIPTION REGULATOR RGT1-RELATED-RELATED"/>
    <property type="match status" value="1"/>
</dbReference>
<evidence type="ECO:0000313" key="11">
    <source>
        <dbReference type="Proteomes" id="UP000730481"/>
    </source>
</evidence>
<feature type="compositionally biased region" description="Polar residues" evidence="8">
    <location>
        <begin position="1"/>
        <end position="12"/>
    </location>
</feature>
<dbReference type="OrthoDB" id="4132249at2759"/>
<evidence type="ECO:0000256" key="4">
    <source>
        <dbReference type="ARBA" id="ARBA00023015"/>
    </source>
</evidence>
<evidence type="ECO:0000256" key="8">
    <source>
        <dbReference type="SAM" id="MobiDB-lite"/>
    </source>
</evidence>
<dbReference type="InterPro" id="IPR007219">
    <property type="entry name" value="XnlR_reg_dom"/>
</dbReference>
<dbReference type="InterPro" id="IPR050797">
    <property type="entry name" value="Carb_Metab_Trans_Reg"/>
</dbReference>
<keyword evidence="11" id="KW-1185">Reference proteome</keyword>
<dbReference type="Proteomes" id="UP000730481">
    <property type="component" value="Unassembled WGS sequence"/>
</dbReference>
<accession>A0A9P5DWA5</accession>
<proteinExistence type="predicted"/>
<keyword evidence="7" id="KW-0539">Nucleus</keyword>
<comment type="caution">
    <text evidence="10">The sequence shown here is derived from an EMBL/GenBank/DDBJ whole genome shotgun (WGS) entry which is preliminary data.</text>
</comment>
<comment type="subcellular location">
    <subcellularLocation>
        <location evidence="1">Nucleus</location>
    </subcellularLocation>
</comment>
<reference evidence="10" key="2">
    <citation type="submission" date="2020-02" db="EMBL/GenBank/DDBJ databases">
        <title>Identification and distribution of gene clusters putatively required for synthesis of sphingolipid metabolism inhibitors in phylogenetically diverse species of the filamentous fungus Fusarium.</title>
        <authorList>
            <person name="Kim H.-S."/>
            <person name="Busman M."/>
            <person name="Brown D.W."/>
            <person name="Divon H."/>
            <person name="Uhlig S."/>
            <person name="Proctor R.H."/>
        </authorList>
    </citation>
    <scope>NUCLEOTIDE SEQUENCE</scope>
    <source>
        <strain evidence="10">NRRL 25174</strain>
    </source>
</reference>
<dbReference type="GO" id="GO:0006351">
    <property type="term" value="P:DNA-templated transcription"/>
    <property type="evidence" value="ECO:0007669"/>
    <property type="project" value="InterPro"/>
</dbReference>
<evidence type="ECO:0000256" key="3">
    <source>
        <dbReference type="ARBA" id="ARBA00022833"/>
    </source>
</evidence>
<dbReference type="GO" id="GO:0003677">
    <property type="term" value="F:DNA binding"/>
    <property type="evidence" value="ECO:0007669"/>
    <property type="project" value="UniProtKB-KW"/>
</dbReference>
<keyword evidence="2" id="KW-0479">Metal-binding</keyword>
<evidence type="ECO:0000256" key="6">
    <source>
        <dbReference type="ARBA" id="ARBA00023163"/>
    </source>
</evidence>
<evidence type="ECO:0000256" key="2">
    <source>
        <dbReference type="ARBA" id="ARBA00022723"/>
    </source>
</evidence>
<dbReference type="AlphaFoldDB" id="A0A9P5DWA5"/>
<dbReference type="PANTHER" id="PTHR31668:SF18">
    <property type="entry name" value="MALTOSE FERMENTATION REGULATORY PROTEIN MAL13-RELATED"/>
    <property type="match status" value="1"/>
</dbReference>
<dbReference type="CDD" id="cd12148">
    <property type="entry name" value="fungal_TF_MHR"/>
    <property type="match status" value="1"/>
</dbReference>